<dbReference type="AlphaFoldDB" id="A0AAF0I612"/>
<proteinExistence type="predicted"/>
<evidence type="ECO:0000313" key="2">
    <source>
        <dbReference type="EMBL" id="WED67305.1"/>
    </source>
</evidence>
<gene>
    <name evidence="2" type="ORF">PXH66_10630</name>
</gene>
<name>A0AAF0I612_9BACT</name>
<dbReference type="Proteomes" id="UP001218638">
    <property type="component" value="Chromosome"/>
</dbReference>
<dbReference type="KEGG" id="slom:PXH66_10630"/>
<dbReference type="InterPro" id="IPR031849">
    <property type="entry name" value="DUF5069"/>
</dbReference>
<keyword evidence="3" id="KW-1185">Reference proteome</keyword>
<dbReference type="RefSeq" id="WP_330928120.1">
    <property type="nucleotide sequence ID" value="NZ_CP119075.1"/>
</dbReference>
<accession>A0AAF0I612</accession>
<dbReference type="Pfam" id="PF16798">
    <property type="entry name" value="DUF5069"/>
    <property type="match status" value="1"/>
</dbReference>
<protein>
    <submittedName>
        <fullName evidence="2">DUF5069 domain-containing protein</fullName>
    </submittedName>
</protein>
<sequence length="180" mass="20072">MTPSHFNFPNQFRTLYDKAVVLYRSGQRGAENYFNADESAWLSANGLTAQTIYDYAEDDVSEGTPGFAHAAAIESVRRDYFFNVQQAVASTVVADASSWPGKSETLEGITWLPRILPKARAKLRGELPASMMYCCGGDRHFFRTHDINPAEFLNLIWRCGDDDAAIAAWVKARSRAPVEV</sequence>
<evidence type="ECO:0000259" key="1">
    <source>
        <dbReference type="Pfam" id="PF16798"/>
    </source>
</evidence>
<evidence type="ECO:0000313" key="3">
    <source>
        <dbReference type="Proteomes" id="UP001218638"/>
    </source>
</evidence>
<organism evidence="2 3">
    <name type="scientific">Synoicihabitans lomoniglobus</name>
    <dbReference type="NCBI Taxonomy" id="2909285"/>
    <lineage>
        <taxon>Bacteria</taxon>
        <taxon>Pseudomonadati</taxon>
        <taxon>Verrucomicrobiota</taxon>
        <taxon>Opitutia</taxon>
        <taxon>Opitutales</taxon>
        <taxon>Opitutaceae</taxon>
        <taxon>Synoicihabitans</taxon>
    </lineage>
</organism>
<reference evidence="2" key="1">
    <citation type="submission" date="2023-03" db="EMBL/GenBank/DDBJ databases">
        <title>Lomoglobus Profundus gen. nov., sp. nov., a novel member of the phylum Verrucomicrobia, isolated from deep-marine sediment of South China Sea.</title>
        <authorList>
            <person name="Ahmad T."/>
            <person name="Ishaq S.E."/>
            <person name="Wang F."/>
        </authorList>
    </citation>
    <scope>NUCLEOTIDE SEQUENCE</scope>
    <source>
        <strain evidence="2">LMO-M01</strain>
    </source>
</reference>
<feature type="domain" description="DUF5069" evidence="1">
    <location>
        <begin position="103"/>
        <end position="176"/>
    </location>
</feature>
<dbReference type="EMBL" id="CP119075">
    <property type="protein sequence ID" value="WED67305.1"/>
    <property type="molecule type" value="Genomic_DNA"/>
</dbReference>